<dbReference type="Proteomes" id="UP000499080">
    <property type="component" value="Unassembled WGS sequence"/>
</dbReference>
<evidence type="ECO:0000313" key="1">
    <source>
        <dbReference type="EMBL" id="GBM45516.1"/>
    </source>
</evidence>
<protein>
    <submittedName>
        <fullName evidence="1">Uncharacterized protein</fullName>
    </submittedName>
</protein>
<comment type="caution">
    <text evidence="1">The sequence shown here is derived from an EMBL/GenBank/DDBJ whole genome shotgun (WGS) entry which is preliminary data.</text>
</comment>
<organism evidence="1 2">
    <name type="scientific">Araneus ventricosus</name>
    <name type="common">Orbweaver spider</name>
    <name type="synonym">Epeira ventricosa</name>
    <dbReference type="NCBI Taxonomy" id="182803"/>
    <lineage>
        <taxon>Eukaryota</taxon>
        <taxon>Metazoa</taxon>
        <taxon>Ecdysozoa</taxon>
        <taxon>Arthropoda</taxon>
        <taxon>Chelicerata</taxon>
        <taxon>Arachnida</taxon>
        <taxon>Araneae</taxon>
        <taxon>Araneomorphae</taxon>
        <taxon>Entelegynae</taxon>
        <taxon>Araneoidea</taxon>
        <taxon>Araneidae</taxon>
        <taxon>Araneus</taxon>
    </lineage>
</organism>
<dbReference type="AlphaFoldDB" id="A0A4Y2FYD9"/>
<keyword evidence="2" id="KW-1185">Reference proteome</keyword>
<evidence type="ECO:0000313" key="2">
    <source>
        <dbReference type="Proteomes" id="UP000499080"/>
    </source>
</evidence>
<sequence>MTFLSESFRFLSAIWNWMYKIRQVLLNKGTDPLKELLPFIELVISTRRNNKEGRRPDLLQLMLDAEIENLSKLTSDDITTKISDASENVSKAPLTPKTSERISHGMDYPLLGGLYPTTPLPTIQGNKAVSFLL</sequence>
<accession>A0A4Y2FYD9</accession>
<reference evidence="1 2" key="1">
    <citation type="journal article" date="2019" name="Sci. Rep.">
        <title>Orb-weaving spider Araneus ventricosus genome elucidates the spidroin gene catalogue.</title>
        <authorList>
            <person name="Kono N."/>
            <person name="Nakamura H."/>
            <person name="Ohtoshi R."/>
            <person name="Moran D.A.P."/>
            <person name="Shinohara A."/>
            <person name="Yoshida Y."/>
            <person name="Fujiwara M."/>
            <person name="Mori M."/>
            <person name="Tomita M."/>
            <person name="Arakawa K."/>
        </authorList>
    </citation>
    <scope>NUCLEOTIDE SEQUENCE [LARGE SCALE GENOMIC DNA]</scope>
</reference>
<name>A0A4Y2FYD9_ARAVE</name>
<gene>
    <name evidence="1" type="ORF">AVEN_210243_1</name>
</gene>
<proteinExistence type="predicted"/>
<dbReference type="EMBL" id="BGPR01001102">
    <property type="protein sequence ID" value="GBM45516.1"/>
    <property type="molecule type" value="Genomic_DNA"/>
</dbReference>